<gene>
    <name evidence="1" type="ORF">CNF02_12405</name>
</gene>
<sequence>MNRDTFKNQWKELRVAGVTYSSLNEWLKIISKLKESGISDEEITNLLEDLAEEVSELNRKRE</sequence>
<protein>
    <submittedName>
        <fullName evidence="1">Uncharacterized protein</fullName>
    </submittedName>
</protein>
<evidence type="ECO:0000313" key="2">
    <source>
        <dbReference type="Proteomes" id="UP000219329"/>
    </source>
</evidence>
<dbReference type="AlphaFoldDB" id="A0A2A5W768"/>
<accession>A0A2A5W768</accession>
<evidence type="ECO:0000313" key="1">
    <source>
        <dbReference type="EMBL" id="PDH32252.1"/>
    </source>
</evidence>
<comment type="caution">
    <text evidence="1">The sequence shown here is derived from an EMBL/GenBank/DDBJ whole genome shotgun (WGS) entry which is preliminary data.</text>
</comment>
<proteinExistence type="predicted"/>
<dbReference type="Proteomes" id="UP000219329">
    <property type="component" value="Unassembled WGS sequence"/>
</dbReference>
<name>A0A2A5W768_9GAMM</name>
<dbReference type="EMBL" id="NTJZ01000019">
    <property type="protein sequence ID" value="PDH32252.1"/>
    <property type="molecule type" value="Genomic_DNA"/>
</dbReference>
<reference evidence="1 2" key="1">
    <citation type="submission" date="2017-08" db="EMBL/GenBank/DDBJ databases">
        <title>Fine stratification of microbial communities through a metagenomic profile of the photic zone.</title>
        <authorList>
            <person name="Haro-Moreno J.M."/>
            <person name="Lopez-Perez M."/>
            <person name="De La Torre J."/>
            <person name="Picazo A."/>
            <person name="Camacho A."/>
            <person name="Rodriguez-Valera F."/>
        </authorList>
    </citation>
    <scope>NUCLEOTIDE SEQUENCE [LARGE SCALE GENOMIC DNA]</scope>
    <source>
        <strain evidence="1">MED-G28</strain>
    </source>
</reference>
<organism evidence="1 2">
    <name type="scientific">OM182 bacterium MED-G28</name>
    <dbReference type="NCBI Taxonomy" id="1986256"/>
    <lineage>
        <taxon>Bacteria</taxon>
        <taxon>Pseudomonadati</taxon>
        <taxon>Pseudomonadota</taxon>
        <taxon>Gammaproteobacteria</taxon>
        <taxon>OMG group</taxon>
        <taxon>OM182 clade</taxon>
    </lineage>
</organism>